<accession>A0ABN6PH08</accession>
<name>A0ABN6PH08_9BURK</name>
<dbReference type="RefSeq" id="WP_251971909.1">
    <property type="nucleotide sequence ID" value="NZ_AP025730.1"/>
</dbReference>
<dbReference type="PROSITE" id="PS50043">
    <property type="entry name" value="HTH_LUXR_2"/>
    <property type="match status" value="1"/>
</dbReference>
<evidence type="ECO:0000256" key="1">
    <source>
        <dbReference type="ARBA" id="ARBA00022553"/>
    </source>
</evidence>
<dbReference type="InterPro" id="IPR011006">
    <property type="entry name" value="CheY-like_superfamily"/>
</dbReference>
<protein>
    <submittedName>
        <fullName evidence="6">DNA-binding response regulator</fullName>
    </submittedName>
</protein>
<dbReference type="PRINTS" id="PR00038">
    <property type="entry name" value="HTHLUXR"/>
</dbReference>
<dbReference type="Pfam" id="PF00072">
    <property type="entry name" value="Response_reg"/>
    <property type="match status" value="1"/>
</dbReference>
<dbReference type="Pfam" id="PF00196">
    <property type="entry name" value="GerE"/>
    <property type="match status" value="1"/>
</dbReference>
<dbReference type="Gene3D" id="3.40.50.2300">
    <property type="match status" value="1"/>
</dbReference>
<evidence type="ECO:0000259" key="4">
    <source>
        <dbReference type="PROSITE" id="PS50043"/>
    </source>
</evidence>
<dbReference type="InterPro" id="IPR039420">
    <property type="entry name" value="WalR-like"/>
</dbReference>
<evidence type="ECO:0000259" key="5">
    <source>
        <dbReference type="PROSITE" id="PS50110"/>
    </source>
</evidence>
<feature type="domain" description="HTH luxR-type" evidence="4">
    <location>
        <begin position="144"/>
        <end position="209"/>
    </location>
</feature>
<sequence length="214" mass="23233">MSNPSPIRVFVADDHPMIRAGLRAMIDAEAAFSFVGEATHGEEAVQRMPAIAPDVALMDLMMPRLDGISAIARLRPLLPATRFVILTSLLDPAEVRRAIDAGASGYLMKNASAHELVHVIQAVHAGRRVLDAEVTDALVGAQQQRSPGGDLTQRERELLALMAEGLNNQEIGQRLAIALPTVKFHITNILAKLQVENRTEAVILALKHRLVPAR</sequence>
<dbReference type="CDD" id="cd06170">
    <property type="entry name" value="LuxR_C_like"/>
    <property type="match status" value="1"/>
</dbReference>
<feature type="modified residue" description="4-aspartylphosphate" evidence="3">
    <location>
        <position position="59"/>
    </location>
</feature>
<dbReference type="InterPro" id="IPR001789">
    <property type="entry name" value="Sig_transdc_resp-reg_receiver"/>
</dbReference>
<dbReference type="InterPro" id="IPR016032">
    <property type="entry name" value="Sig_transdc_resp-reg_C-effctor"/>
</dbReference>
<gene>
    <name evidence="6" type="ORF">CATMQ487_06130</name>
</gene>
<dbReference type="SMART" id="SM00421">
    <property type="entry name" value="HTH_LUXR"/>
    <property type="match status" value="1"/>
</dbReference>
<dbReference type="CDD" id="cd17535">
    <property type="entry name" value="REC_NarL-like"/>
    <property type="match status" value="1"/>
</dbReference>
<keyword evidence="2 6" id="KW-0238">DNA-binding</keyword>
<dbReference type="Proteomes" id="UP001057498">
    <property type="component" value="Chromosome"/>
</dbReference>
<dbReference type="EMBL" id="AP025730">
    <property type="protein sequence ID" value="BDI03643.1"/>
    <property type="molecule type" value="Genomic_DNA"/>
</dbReference>
<evidence type="ECO:0000256" key="3">
    <source>
        <dbReference type="PROSITE-ProRule" id="PRU00169"/>
    </source>
</evidence>
<feature type="domain" description="Response regulatory" evidence="5">
    <location>
        <begin position="8"/>
        <end position="124"/>
    </location>
</feature>
<dbReference type="GO" id="GO:0003677">
    <property type="term" value="F:DNA binding"/>
    <property type="evidence" value="ECO:0007669"/>
    <property type="project" value="UniProtKB-KW"/>
</dbReference>
<dbReference type="SMART" id="SM00448">
    <property type="entry name" value="REC"/>
    <property type="match status" value="1"/>
</dbReference>
<evidence type="ECO:0000313" key="6">
    <source>
        <dbReference type="EMBL" id="BDI03643.1"/>
    </source>
</evidence>
<dbReference type="SUPFAM" id="SSF52172">
    <property type="entry name" value="CheY-like"/>
    <property type="match status" value="1"/>
</dbReference>
<dbReference type="PROSITE" id="PS00622">
    <property type="entry name" value="HTH_LUXR_1"/>
    <property type="match status" value="1"/>
</dbReference>
<dbReference type="PROSITE" id="PS50110">
    <property type="entry name" value="RESPONSE_REGULATORY"/>
    <property type="match status" value="1"/>
</dbReference>
<dbReference type="InterPro" id="IPR000792">
    <property type="entry name" value="Tscrpt_reg_LuxR_C"/>
</dbReference>
<dbReference type="PANTHER" id="PTHR43214">
    <property type="entry name" value="TWO-COMPONENT RESPONSE REGULATOR"/>
    <property type="match status" value="1"/>
</dbReference>
<dbReference type="SUPFAM" id="SSF46894">
    <property type="entry name" value="C-terminal effector domain of the bipartite response regulators"/>
    <property type="match status" value="1"/>
</dbReference>
<proteinExistence type="predicted"/>
<evidence type="ECO:0000256" key="2">
    <source>
        <dbReference type="ARBA" id="ARBA00023125"/>
    </source>
</evidence>
<dbReference type="InterPro" id="IPR058245">
    <property type="entry name" value="NreC/VraR/RcsB-like_REC"/>
</dbReference>
<evidence type="ECO:0000313" key="7">
    <source>
        <dbReference type="Proteomes" id="UP001057498"/>
    </source>
</evidence>
<dbReference type="PANTHER" id="PTHR43214:SF37">
    <property type="entry name" value="TRANSCRIPTIONAL REGULATORY PROTEIN YDFI"/>
    <property type="match status" value="1"/>
</dbReference>
<organism evidence="6 7">
    <name type="scientific">Sphaerotilus microaerophilus</name>
    <dbReference type="NCBI Taxonomy" id="2914710"/>
    <lineage>
        <taxon>Bacteria</taxon>
        <taxon>Pseudomonadati</taxon>
        <taxon>Pseudomonadota</taxon>
        <taxon>Betaproteobacteria</taxon>
        <taxon>Burkholderiales</taxon>
        <taxon>Sphaerotilaceae</taxon>
        <taxon>Sphaerotilus</taxon>
    </lineage>
</organism>
<keyword evidence="7" id="KW-1185">Reference proteome</keyword>
<reference evidence="6" key="1">
    <citation type="submission" date="2022-04" db="EMBL/GenBank/DDBJ databases">
        <title>Whole genome sequence of Sphaerotilus sp. FB-5.</title>
        <authorList>
            <person name="Takeda M."/>
            <person name="Narihara S."/>
            <person name="Akimoto M."/>
            <person name="Akimoto R."/>
            <person name="Nishiyashiki S."/>
            <person name="Murakami T."/>
        </authorList>
    </citation>
    <scope>NUCLEOTIDE SEQUENCE</scope>
    <source>
        <strain evidence="6">FB-5</strain>
    </source>
</reference>
<keyword evidence="1 3" id="KW-0597">Phosphoprotein</keyword>